<evidence type="ECO:0000256" key="2">
    <source>
        <dbReference type="ARBA" id="ARBA00022679"/>
    </source>
</evidence>
<keyword evidence="4" id="KW-1185">Reference proteome</keyword>
<comment type="caution">
    <text evidence="3">The sequence shown here is derived from an EMBL/GenBank/DDBJ whole genome shotgun (WGS) entry which is preliminary data.</text>
</comment>
<evidence type="ECO:0000313" key="3">
    <source>
        <dbReference type="EMBL" id="MXV52532.1"/>
    </source>
</evidence>
<proteinExistence type="predicted"/>
<organism evidence="3 4">
    <name type="scientific">Hufsiella arboris</name>
    <dbReference type="NCBI Taxonomy" id="2695275"/>
    <lineage>
        <taxon>Bacteria</taxon>
        <taxon>Pseudomonadati</taxon>
        <taxon>Bacteroidota</taxon>
        <taxon>Sphingobacteriia</taxon>
        <taxon>Sphingobacteriales</taxon>
        <taxon>Sphingobacteriaceae</taxon>
        <taxon>Hufsiella</taxon>
    </lineage>
</organism>
<protein>
    <submittedName>
        <fullName evidence="3">Glycosyl transferase</fullName>
    </submittedName>
</protein>
<dbReference type="CDD" id="cd03789">
    <property type="entry name" value="GT9_LPS_heptosyltransferase"/>
    <property type="match status" value="1"/>
</dbReference>
<dbReference type="Pfam" id="PF01075">
    <property type="entry name" value="Glyco_transf_9"/>
    <property type="match status" value="1"/>
</dbReference>
<sequence>MKLLIIRFSSIGDIVLTTPVIRCIKEQRPEVEIHYLTKASFESVLTANPYIDRLHVLQPDLKETIRQLKLENFDYVIDLHNNLRTRLIKLQLKAKAYSFNKLNVQKWLYVKFKINLLPSVHIVDRYLETASFLGVKNDGKGLDYFLLKQYQLETLLPVTHQKYIGVVIGAQHATKRLPVHKLIELCNNISSPVILMGGKDDELRGQEIAAASGAHVYNACGKFSLDESAFLVKMAGHIITHDTGLMHIAAAFDKPITSVWGNTVPEFGMYPYKVLSSKILEVKGLSCRPCSKIGYKKCPLGHFKCMNEINMAQLADSSTGI</sequence>
<dbReference type="Proteomes" id="UP000466586">
    <property type="component" value="Unassembled WGS sequence"/>
</dbReference>
<dbReference type="GO" id="GO:0009244">
    <property type="term" value="P:lipopolysaccharide core region biosynthetic process"/>
    <property type="evidence" value="ECO:0007669"/>
    <property type="project" value="TreeGrafter"/>
</dbReference>
<dbReference type="PANTHER" id="PTHR30160:SF1">
    <property type="entry name" value="LIPOPOLYSACCHARIDE 1,2-N-ACETYLGLUCOSAMINETRANSFERASE-RELATED"/>
    <property type="match status" value="1"/>
</dbReference>
<dbReference type="InterPro" id="IPR002201">
    <property type="entry name" value="Glyco_trans_9"/>
</dbReference>
<keyword evidence="2 3" id="KW-0808">Transferase</keyword>
<dbReference type="GO" id="GO:0008713">
    <property type="term" value="F:ADP-heptose-lipopolysaccharide heptosyltransferase activity"/>
    <property type="evidence" value="ECO:0007669"/>
    <property type="project" value="TreeGrafter"/>
</dbReference>
<dbReference type="EMBL" id="WVHT01000008">
    <property type="protein sequence ID" value="MXV52532.1"/>
    <property type="molecule type" value="Genomic_DNA"/>
</dbReference>
<evidence type="ECO:0000256" key="1">
    <source>
        <dbReference type="ARBA" id="ARBA00022676"/>
    </source>
</evidence>
<dbReference type="InterPro" id="IPR051199">
    <property type="entry name" value="LPS_LOS_Heptosyltrfase"/>
</dbReference>
<dbReference type="PANTHER" id="PTHR30160">
    <property type="entry name" value="TETRAACYLDISACCHARIDE 4'-KINASE-RELATED"/>
    <property type="match status" value="1"/>
</dbReference>
<reference evidence="3 4" key="1">
    <citation type="submission" date="2019-11" db="EMBL/GenBank/DDBJ databases">
        <title>Pedobacter sp. HMF7647 Genome sequencing and assembly.</title>
        <authorList>
            <person name="Kang H."/>
            <person name="Kim H."/>
            <person name="Joh K."/>
        </authorList>
    </citation>
    <scope>NUCLEOTIDE SEQUENCE [LARGE SCALE GENOMIC DNA]</scope>
    <source>
        <strain evidence="3 4">HMF7647</strain>
    </source>
</reference>
<accession>A0A7K1YD71</accession>
<dbReference type="Gene3D" id="3.40.50.2000">
    <property type="entry name" value="Glycogen Phosphorylase B"/>
    <property type="match status" value="2"/>
</dbReference>
<name>A0A7K1YD71_9SPHI</name>
<gene>
    <name evidence="3" type="ORF">GS399_16270</name>
</gene>
<dbReference type="AlphaFoldDB" id="A0A7K1YD71"/>
<dbReference type="SUPFAM" id="SSF53756">
    <property type="entry name" value="UDP-Glycosyltransferase/glycogen phosphorylase"/>
    <property type="match status" value="1"/>
</dbReference>
<keyword evidence="1" id="KW-0328">Glycosyltransferase</keyword>
<evidence type="ECO:0000313" key="4">
    <source>
        <dbReference type="Proteomes" id="UP000466586"/>
    </source>
</evidence>
<dbReference type="GO" id="GO:0005829">
    <property type="term" value="C:cytosol"/>
    <property type="evidence" value="ECO:0007669"/>
    <property type="project" value="TreeGrafter"/>
</dbReference>